<feature type="compositionally biased region" description="Low complexity" evidence="2">
    <location>
        <begin position="1"/>
        <end position="13"/>
    </location>
</feature>
<feature type="compositionally biased region" description="Low complexity" evidence="2">
    <location>
        <begin position="197"/>
        <end position="216"/>
    </location>
</feature>
<feature type="compositionally biased region" description="Low complexity" evidence="2">
    <location>
        <begin position="45"/>
        <end position="64"/>
    </location>
</feature>
<dbReference type="EMBL" id="MU857702">
    <property type="protein sequence ID" value="KAK4245383.1"/>
    <property type="molecule type" value="Genomic_DNA"/>
</dbReference>
<dbReference type="Proteomes" id="UP001303647">
    <property type="component" value="Unassembled WGS sequence"/>
</dbReference>
<keyword evidence="4" id="KW-1185">Reference proteome</keyword>
<evidence type="ECO:0000313" key="3">
    <source>
        <dbReference type="EMBL" id="KAK4245383.1"/>
    </source>
</evidence>
<evidence type="ECO:0000313" key="4">
    <source>
        <dbReference type="Proteomes" id="UP001303647"/>
    </source>
</evidence>
<organism evidence="3 4">
    <name type="scientific">Corynascus novoguineensis</name>
    <dbReference type="NCBI Taxonomy" id="1126955"/>
    <lineage>
        <taxon>Eukaryota</taxon>
        <taxon>Fungi</taxon>
        <taxon>Dikarya</taxon>
        <taxon>Ascomycota</taxon>
        <taxon>Pezizomycotina</taxon>
        <taxon>Sordariomycetes</taxon>
        <taxon>Sordariomycetidae</taxon>
        <taxon>Sordariales</taxon>
        <taxon>Chaetomiaceae</taxon>
        <taxon>Corynascus</taxon>
    </lineage>
</organism>
<reference evidence="3" key="2">
    <citation type="submission" date="2023-05" db="EMBL/GenBank/DDBJ databases">
        <authorList>
            <consortium name="Lawrence Berkeley National Laboratory"/>
            <person name="Steindorff A."/>
            <person name="Hensen N."/>
            <person name="Bonometti L."/>
            <person name="Westerberg I."/>
            <person name="Brannstrom I.O."/>
            <person name="Guillou S."/>
            <person name="Cros-Aarteil S."/>
            <person name="Calhoun S."/>
            <person name="Haridas S."/>
            <person name="Kuo A."/>
            <person name="Mondo S."/>
            <person name="Pangilinan J."/>
            <person name="Riley R."/>
            <person name="Labutti K."/>
            <person name="Andreopoulos B."/>
            <person name="Lipzen A."/>
            <person name="Chen C."/>
            <person name="Yanf M."/>
            <person name="Daum C."/>
            <person name="Ng V."/>
            <person name="Clum A."/>
            <person name="Ohm R."/>
            <person name="Martin F."/>
            <person name="Silar P."/>
            <person name="Natvig D."/>
            <person name="Lalanne C."/>
            <person name="Gautier V."/>
            <person name="Ament-Velasquez S.L."/>
            <person name="Kruys A."/>
            <person name="Hutchinson M.I."/>
            <person name="Powell A.J."/>
            <person name="Barry K."/>
            <person name="Miller A.N."/>
            <person name="Grigoriev I.V."/>
            <person name="Debuchy R."/>
            <person name="Gladieux P."/>
            <person name="Thoren M.H."/>
            <person name="Johannesson H."/>
        </authorList>
    </citation>
    <scope>NUCLEOTIDE SEQUENCE</scope>
    <source>
        <strain evidence="3">CBS 359.72</strain>
    </source>
</reference>
<feature type="region of interest" description="Disordered" evidence="2">
    <location>
        <begin position="1"/>
        <end position="291"/>
    </location>
</feature>
<feature type="coiled-coil region" evidence="1">
    <location>
        <begin position="379"/>
        <end position="408"/>
    </location>
</feature>
<feature type="compositionally biased region" description="Polar residues" evidence="2">
    <location>
        <begin position="22"/>
        <end position="36"/>
    </location>
</feature>
<feature type="compositionally biased region" description="Low complexity" evidence="2">
    <location>
        <begin position="106"/>
        <end position="148"/>
    </location>
</feature>
<gene>
    <name evidence="3" type="ORF">C7999DRAFT_16403</name>
</gene>
<name>A0AAN7CNG7_9PEZI</name>
<dbReference type="AlphaFoldDB" id="A0AAN7CNG7"/>
<comment type="caution">
    <text evidence="3">The sequence shown here is derived from an EMBL/GenBank/DDBJ whole genome shotgun (WGS) entry which is preliminary data.</text>
</comment>
<sequence>MSSTTSSSALSRARSLRKPSKAETTSSSGEVRNVSPSRLPVKGQSTTRTTRSATTSSGATKSSRPLSGVFSRISSTSSRPREKESSPGPEASPPSRLTRATSVRQSSTSIRPSTGTPTTRPTTSSGVPASRRAASGAGAAQGSDAGPGIRHTRAKSSVTTLSSTSTLRPPSQTFTTSSSTTLPDRSRPPLTSLTRRTPASGATPPSPTGTTTPRRPLSLSSLPGAPKPSQPSRQLNKPLPRPPSQSSTTTTTSSTITTPTYNNTTITTTTTTTNTNNNDHKSTPTRAPTTATARTAAIGGAKPAFTTHQQSFTPLKPPAPKLPTAAFLAPPSPSKLPGNVALSAETARLQTELLQLHLLHRAYYAADTGTGQAWAGSAKAMLGKRFEKLRAEAEAAAAEEAGAEEERAIAILRKWGGTGARGGPAGGLLLEDKVAGLDAVLTGLWGVIGEPGGRYERLVRGFEGWLARVEGIVERRRRWGQTSSAGEGSNSGNEAREGEREMEADEEEGDFFIPSPSAAWKAEHAALLRRADEWCKKLDELGDVPPPEEGESPSNLGRILAGCRALVDNMLAELEFMEQIEQEAAADEMAWVRDMNRRELGGKDEETPRPTAGAIWRVL</sequence>
<protein>
    <submittedName>
        <fullName evidence="3">Uncharacterized protein</fullName>
    </submittedName>
</protein>
<feature type="compositionally biased region" description="Low complexity" evidence="2">
    <location>
        <begin position="86"/>
        <end position="95"/>
    </location>
</feature>
<keyword evidence="1" id="KW-0175">Coiled coil</keyword>
<accession>A0AAN7CNG7</accession>
<evidence type="ECO:0000256" key="1">
    <source>
        <dbReference type="SAM" id="Coils"/>
    </source>
</evidence>
<feature type="region of interest" description="Disordered" evidence="2">
    <location>
        <begin position="480"/>
        <end position="512"/>
    </location>
</feature>
<evidence type="ECO:0000256" key="2">
    <source>
        <dbReference type="SAM" id="MobiDB-lite"/>
    </source>
</evidence>
<feature type="compositionally biased region" description="Low complexity" evidence="2">
    <location>
        <begin position="246"/>
        <end position="277"/>
    </location>
</feature>
<feature type="compositionally biased region" description="Low complexity" evidence="2">
    <location>
        <begin position="156"/>
        <end position="181"/>
    </location>
</feature>
<proteinExistence type="predicted"/>
<reference evidence="3" key="1">
    <citation type="journal article" date="2023" name="Mol. Phylogenet. Evol.">
        <title>Genome-scale phylogeny and comparative genomics of the fungal order Sordariales.</title>
        <authorList>
            <person name="Hensen N."/>
            <person name="Bonometti L."/>
            <person name="Westerberg I."/>
            <person name="Brannstrom I.O."/>
            <person name="Guillou S."/>
            <person name="Cros-Aarteil S."/>
            <person name="Calhoun S."/>
            <person name="Haridas S."/>
            <person name="Kuo A."/>
            <person name="Mondo S."/>
            <person name="Pangilinan J."/>
            <person name="Riley R."/>
            <person name="LaButti K."/>
            <person name="Andreopoulos B."/>
            <person name="Lipzen A."/>
            <person name="Chen C."/>
            <person name="Yan M."/>
            <person name="Daum C."/>
            <person name="Ng V."/>
            <person name="Clum A."/>
            <person name="Steindorff A."/>
            <person name="Ohm R.A."/>
            <person name="Martin F."/>
            <person name="Silar P."/>
            <person name="Natvig D.O."/>
            <person name="Lalanne C."/>
            <person name="Gautier V."/>
            <person name="Ament-Velasquez S.L."/>
            <person name="Kruys A."/>
            <person name="Hutchinson M.I."/>
            <person name="Powell A.J."/>
            <person name="Barry K."/>
            <person name="Miller A.N."/>
            <person name="Grigoriev I.V."/>
            <person name="Debuchy R."/>
            <person name="Gladieux P."/>
            <person name="Hiltunen Thoren M."/>
            <person name="Johannesson H."/>
        </authorList>
    </citation>
    <scope>NUCLEOTIDE SEQUENCE</scope>
    <source>
        <strain evidence="3">CBS 359.72</strain>
    </source>
</reference>
<feature type="compositionally biased region" description="Low complexity" evidence="2">
    <location>
        <begin position="483"/>
        <end position="493"/>
    </location>
</feature>